<keyword evidence="2" id="KW-1185">Reference proteome</keyword>
<organism evidence="1 2">
    <name type="scientific">Piscirickettsia salmonis</name>
    <dbReference type="NCBI Taxonomy" id="1238"/>
    <lineage>
        <taxon>Bacteria</taxon>
        <taxon>Pseudomonadati</taxon>
        <taxon>Pseudomonadota</taxon>
        <taxon>Gammaproteobacteria</taxon>
        <taxon>Thiotrichales</taxon>
        <taxon>Piscirickettsiaceae</taxon>
        <taxon>Piscirickettsia</taxon>
    </lineage>
</organism>
<dbReference type="EMBL" id="CP038908">
    <property type="protein sequence ID" value="QGO05417.1"/>
    <property type="molecule type" value="Genomic_DNA"/>
</dbReference>
<name>A0A9Q5VKP3_PISSA</name>
<sequence>MMKGLIGILLLIGFLAIVITYWVARLEVPVLVSYELQKVLSLKINSEIFNLSYKKIDAGFTFFLNGSFQLDDVTVKLKRFPEVLLMSPKVAVTGFKLSKVKGIQVDSFVITGHQWLGDGVNRWSLGVRYYQDSQNKKKNLALNVYKQETLIGEFFAVLPVEESLFKALNNWSLGRKTAGLKINYTDHGLRGQLAGFKFHVAELGPVLDHVKAS</sequence>
<gene>
    <name evidence="1" type="ORF">Psal009_01306</name>
</gene>
<evidence type="ECO:0000313" key="1">
    <source>
        <dbReference type="EMBL" id="QGO05417.1"/>
    </source>
</evidence>
<evidence type="ECO:0000313" key="2">
    <source>
        <dbReference type="Proteomes" id="UP000422232"/>
    </source>
</evidence>
<reference evidence="1 2" key="1">
    <citation type="submission" date="2019-04" db="EMBL/GenBank/DDBJ databases">
        <title>Complete genome sequencing of Piscirickettsia salmonis strain Psal-009.</title>
        <authorList>
            <person name="Schober I."/>
            <person name="Bunk B."/>
            <person name="Sproer C."/>
            <person name="Carril G.P."/>
            <person name="Riedel T."/>
            <person name="Flores-Herrera P.A."/>
            <person name="Nourdin-Galindo G."/>
            <person name="Marshall S.H."/>
            <person name="Overmann J."/>
        </authorList>
    </citation>
    <scope>NUCLEOTIDE SEQUENCE [LARGE SCALE GENOMIC DNA]</scope>
    <source>
        <strain evidence="1 2">Psal-009</strain>
    </source>
</reference>
<dbReference type="RefSeq" id="WP_032126517.1">
    <property type="nucleotide sequence ID" value="NZ_PDFD01000124.1"/>
</dbReference>
<proteinExistence type="predicted"/>
<dbReference type="AlphaFoldDB" id="A0A9Q5VKP3"/>
<accession>A0A9Q5VKP3</accession>
<protein>
    <submittedName>
        <fullName evidence="1">Uncharacterized protein</fullName>
    </submittedName>
</protein>
<dbReference type="Proteomes" id="UP000422232">
    <property type="component" value="Chromosome"/>
</dbReference>